<feature type="region of interest" description="Disordered" evidence="1">
    <location>
        <begin position="83"/>
        <end position="110"/>
    </location>
</feature>
<dbReference type="Proteomes" id="UP001139104">
    <property type="component" value="Unassembled WGS sequence"/>
</dbReference>
<feature type="compositionally biased region" description="Polar residues" evidence="1">
    <location>
        <begin position="92"/>
        <end position="110"/>
    </location>
</feature>
<sequence>MHAEIYTDGVDEITVGGSIVRVDLVSLSPTERDANNAPKRVLCQRLIFSVEAFANSVEVMQKALQGLVEAGAIRRGAPTLAATSDIAPGENHQVTTNNSSRAPNVSANFR</sequence>
<dbReference type="EMBL" id="JAIVFP010000001">
    <property type="protein sequence ID" value="MCI4684414.1"/>
    <property type="molecule type" value="Genomic_DNA"/>
</dbReference>
<accession>A0ABS9Z9P6</accession>
<reference evidence="2" key="1">
    <citation type="journal article" date="2022" name="ISME J.">
        <title>Identification of active gaseous-alkane degraders at natural gas seeps.</title>
        <authorList>
            <person name="Farhan Ul Haque M."/>
            <person name="Hernandez M."/>
            <person name="Crombie A.T."/>
            <person name="Murrell J.C."/>
        </authorList>
    </citation>
    <scope>NUCLEOTIDE SEQUENCE</scope>
    <source>
        <strain evidence="2">PC2</strain>
    </source>
</reference>
<keyword evidence="3" id="KW-1185">Reference proteome</keyword>
<protein>
    <submittedName>
        <fullName evidence="2">Uncharacterized protein</fullName>
    </submittedName>
</protein>
<evidence type="ECO:0000313" key="3">
    <source>
        <dbReference type="Proteomes" id="UP001139104"/>
    </source>
</evidence>
<name>A0ABS9Z9P6_9HYPH</name>
<comment type="caution">
    <text evidence="2">The sequence shown here is derived from an EMBL/GenBank/DDBJ whole genome shotgun (WGS) entry which is preliminary data.</text>
</comment>
<organism evidence="2 3">
    <name type="scientific">Candidatus Rhodoblastus alkanivorans</name>
    <dbReference type="NCBI Taxonomy" id="2954117"/>
    <lineage>
        <taxon>Bacteria</taxon>
        <taxon>Pseudomonadati</taxon>
        <taxon>Pseudomonadota</taxon>
        <taxon>Alphaproteobacteria</taxon>
        <taxon>Hyphomicrobiales</taxon>
        <taxon>Rhodoblastaceae</taxon>
        <taxon>Rhodoblastus</taxon>
    </lineage>
</organism>
<proteinExistence type="predicted"/>
<dbReference type="RefSeq" id="WP_243068310.1">
    <property type="nucleotide sequence ID" value="NZ_JAIVFK010000001.1"/>
</dbReference>
<gene>
    <name evidence="2" type="ORF">K2U94_16865</name>
</gene>
<evidence type="ECO:0000256" key="1">
    <source>
        <dbReference type="SAM" id="MobiDB-lite"/>
    </source>
</evidence>
<evidence type="ECO:0000313" key="2">
    <source>
        <dbReference type="EMBL" id="MCI4684414.1"/>
    </source>
</evidence>